<organism evidence="1 2">
    <name type="scientific">Theobroma cacao</name>
    <name type="common">Cacao</name>
    <name type="synonym">Cocoa</name>
    <dbReference type="NCBI Taxonomy" id="3641"/>
    <lineage>
        <taxon>Eukaryota</taxon>
        <taxon>Viridiplantae</taxon>
        <taxon>Streptophyta</taxon>
        <taxon>Embryophyta</taxon>
        <taxon>Tracheophyta</taxon>
        <taxon>Spermatophyta</taxon>
        <taxon>Magnoliopsida</taxon>
        <taxon>eudicotyledons</taxon>
        <taxon>Gunneridae</taxon>
        <taxon>Pentapetalae</taxon>
        <taxon>rosids</taxon>
        <taxon>malvids</taxon>
        <taxon>Malvales</taxon>
        <taxon>Malvaceae</taxon>
        <taxon>Byttnerioideae</taxon>
        <taxon>Theobroma</taxon>
    </lineage>
</organism>
<dbReference type="HOGENOM" id="CLU_2659453_0_0_1"/>
<proteinExistence type="predicted"/>
<dbReference type="AlphaFoldDB" id="A0A061DJ49"/>
<dbReference type="Proteomes" id="UP000026915">
    <property type="component" value="Chromosome 1"/>
</dbReference>
<reference evidence="1 2" key="1">
    <citation type="journal article" date="2013" name="Genome Biol.">
        <title>The genome sequence of the most widely cultivated cacao type and its use to identify candidate genes regulating pod color.</title>
        <authorList>
            <person name="Motamayor J.C."/>
            <person name="Mockaitis K."/>
            <person name="Schmutz J."/>
            <person name="Haiminen N."/>
            <person name="Iii D.L."/>
            <person name="Cornejo O."/>
            <person name="Findley S.D."/>
            <person name="Zheng P."/>
            <person name="Utro F."/>
            <person name="Royaert S."/>
            <person name="Saski C."/>
            <person name="Jenkins J."/>
            <person name="Podicheti R."/>
            <person name="Zhao M."/>
            <person name="Scheffler B.E."/>
            <person name="Stack J.C."/>
            <person name="Feltus F.A."/>
            <person name="Mustiga G.M."/>
            <person name="Amores F."/>
            <person name="Phillips W."/>
            <person name="Marelli J.P."/>
            <person name="May G.D."/>
            <person name="Shapiro H."/>
            <person name="Ma J."/>
            <person name="Bustamante C.D."/>
            <person name="Schnell R.J."/>
            <person name="Main D."/>
            <person name="Gilbert D."/>
            <person name="Parida L."/>
            <person name="Kuhn D.N."/>
        </authorList>
    </citation>
    <scope>NUCLEOTIDE SEQUENCE [LARGE SCALE GENOMIC DNA]</scope>
    <source>
        <strain evidence="2">cv. Matina 1-6</strain>
    </source>
</reference>
<dbReference type="Gramene" id="EOX92585">
    <property type="protein sequence ID" value="EOX92585"/>
    <property type="gene ID" value="TCM_001518"/>
</dbReference>
<evidence type="ECO:0008006" key="3">
    <source>
        <dbReference type="Google" id="ProtNLM"/>
    </source>
</evidence>
<dbReference type="InterPro" id="IPR002885">
    <property type="entry name" value="PPR_rpt"/>
</dbReference>
<keyword evidence="2" id="KW-1185">Reference proteome</keyword>
<dbReference type="InParanoid" id="A0A061DJ49"/>
<dbReference type="NCBIfam" id="TIGR00756">
    <property type="entry name" value="PPR"/>
    <property type="match status" value="1"/>
</dbReference>
<protein>
    <recommendedName>
        <fullName evidence="3">Pentatricopeptide repeat-containing protein</fullName>
    </recommendedName>
</protein>
<evidence type="ECO:0000313" key="1">
    <source>
        <dbReference type="EMBL" id="EOX92585.1"/>
    </source>
</evidence>
<dbReference type="eggNOG" id="KOG4197">
    <property type="taxonomic scope" value="Eukaryota"/>
</dbReference>
<evidence type="ECO:0000313" key="2">
    <source>
        <dbReference type="Proteomes" id="UP000026915"/>
    </source>
</evidence>
<name>A0A061DJ49_THECC</name>
<accession>A0A061DJ49</accession>
<gene>
    <name evidence="1" type="ORF">TCM_001518</name>
</gene>
<dbReference type="EMBL" id="CM001879">
    <property type="protein sequence ID" value="EOX92585.1"/>
    <property type="molecule type" value="Genomic_DNA"/>
</dbReference>
<sequence>MNRLCDMVWMDVEREYVDFGSLPEHDWCSWNSLMSGFALLRKIDSKEALCYFVRMHREGFLLNKCSLGSGNAFGRN</sequence>